<feature type="region of interest" description="Disordered" evidence="1">
    <location>
        <begin position="134"/>
        <end position="165"/>
    </location>
</feature>
<reference evidence="2 3" key="1">
    <citation type="journal article" date="2019" name="Int. J. Syst. Evol. Microbiol.">
        <title>The Global Catalogue of Microorganisms (GCM) 10K type strain sequencing project: providing services to taxonomists for standard genome sequencing and annotation.</title>
        <authorList>
            <consortium name="The Broad Institute Genomics Platform"/>
            <consortium name="The Broad Institute Genome Sequencing Center for Infectious Disease"/>
            <person name="Wu L."/>
            <person name="Ma J."/>
        </authorList>
    </citation>
    <scope>NUCLEOTIDE SEQUENCE [LARGE SCALE GENOMIC DNA]</scope>
    <source>
        <strain evidence="2 3">PJ61</strain>
    </source>
</reference>
<dbReference type="InterPro" id="IPR051162">
    <property type="entry name" value="T4SS_component"/>
</dbReference>
<evidence type="ECO:0000313" key="2">
    <source>
        <dbReference type="EMBL" id="MFC6769985.1"/>
    </source>
</evidence>
<feature type="region of interest" description="Disordered" evidence="1">
    <location>
        <begin position="1324"/>
        <end position="1384"/>
    </location>
</feature>
<evidence type="ECO:0000313" key="3">
    <source>
        <dbReference type="Proteomes" id="UP001596274"/>
    </source>
</evidence>
<comment type="caution">
    <text evidence="2">The sequence shown here is derived from an EMBL/GenBank/DDBJ whole genome shotgun (WGS) entry which is preliminary data.</text>
</comment>
<dbReference type="SUPFAM" id="SSF52540">
    <property type="entry name" value="P-loop containing nucleoside triphosphate hydrolases"/>
    <property type="match status" value="1"/>
</dbReference>
<dbReference type="Gene3D" id="3.40.50.300">
    <property type="entry name" value="P-loop containing nucleotide triphosphate hydrolases"/>
    <property type="match status" value="1"/>
</dbReference>
<feature type="compositionally biased region" description="Basic and acidic residues" evidence="1">
    <location>
        <begin position="1330"/>
        <end position="1356"/>
    </location>
</feature>
<feature type="compositionally biased region" description="Basic and acidic residues" evidence="1">
    <location>
        <begin position="937"/>
        <end position="947"/>
    </location>
</feature>
<protein>
    <submittedName>
        <fullName evidence="2">Conjugal transfer protein</fullName>
    </submittedName>
</protein>
<organism evidence="2 3">
    <name type="scientific">Halorubrum pallidum</name>
    <dbReference type="NCBI Taxonomy" id="1526114"/>
    <lineage>
        <taxon>Archaea</taxon>
        <taxon>Methanobacteriati</taxon>
        <taxon>Methanobacteriota</taxon>
        <taxon>Stenosarchaea group</taxon>
        <taxon>Halobacteria</taxon>
        <taxon>Halobacteriales</taxon>
        <taxon>Haloferacaceae</taxon>
        <taxon>Halorubrum</taxon>
    </lineage>
</organism>
<dbReference type="EMBL" id="JBHSWT010000008">
    <property type="protein sequence ID" value="MFC6769985.1"/>
    <property type="molecule type" value="Genomic_DNA"/>
</dbReference>
<dbReference type="PANTHER" id="PTHR30121">
    <property type="entry name" value="UNCHARACTERIZED PROTEIN YJGR-RELATED"/>
    <property type="match status" value="1"/>
</dbReference>
<feature type="compositionally biased region" description="Basic and acidic residues" evidence="1">
    <location>
        <begin position="141"/>
        <end position="151"/>
    </location>
</feature>
<evidence type="ECO:0000256" key="1">
    <source>
        <dbReference type="SAM" id="MobiDB-lite"/>
    </source>
</evidence>
<accession>A0ABD5SZS8</accession>
<dbReference type="InterPro" id="IPR027417">
    <property type="entry name" value="P-loop_NTPase"/>
</dbReference>
<feature type="region of interest" description="Disordered" evidence="1">
    <location>
        <begin position="899"/>
        <end position="962"/>
    </location>
</feature>
<dbReference type="PANTHER" id="PTHR30121:SF6">
    <property type="entry name" value="SLR6007 PROTEIN"/>
    <property type="match status" value="1"/>
</dbReference>
<proteinExistence type="predicted"/>
<gene>
    <name evidence="2" type="ORF">ACFQDD_00345</name>
</gene>
<sequence>MVAQREVTTMREYLRVTPTSERLNPERLPQALESLHKLTLTNSTGLADKLNPLHSKTPLRFEFLALSEGADDPVEFYYGADDHLDTLEKRLRSIYPETFDIERTKVDVASRLVQPVEFDRETFVDHYESGDLTYEFGPDEQYERGTDEDSQARQADAQSVAEGGTVGDLSADHIIEIGDTALELAPPDAIPEDEPLTTLAKPTVTTEGTILARPATKTVSPLGVRWQGSATRKQDWMTSLSPFTADDEAELPAVDQPGGALASLVDHLMEATAPVAFQAVFQRRESWQSDADLRKEDVIDGRDTLAQEIIGSLFELDDQSESRDRNQLSDAVAKRVAAIEAKNPKRSFTANIRAIGIPSGDDGRDDLDDRMQSLVPVFDPLDGPYYEVAAERVRDSGFRAATKERNARAALQRLLDREITTGRGTTRPEFVLSGRELANFVLVPSSEQLTVEGARGTRAEQQSRNPLPRPHQDLMSEFRDGMAIGYALDDTGEAEDEPTHIPPGLLPTHYGRFGTTGSGKSKALINDMLSLYANTEGPTILIIPKNDDMAQNYMRAHARRFGMTDLQENVVHFPIPDVLPGFSFFDLEPSMESGRRREDAVQRKADHYEEILKLVMGTDRYERATVAPTLIKTLIKTLFDEEYGRENGLYRASTDYFAHRQLEHVVDQLWEAGPPNENIGDAPRSSDEEVTRTIRRQLQLDSNTFANVMGGVGNRLAYISQDTHLRQIFNNTENQFDFRDVLDEDTVILFDLGDLRDDAARIMTGVILTNLDAALKDRKQALPQHSDDYVVNLLVDEAASVVVSDIMNDLLEKGRGFRLSVGLSMQFPEQMEAEGGRKIYLNALNNIGSSLIGKINVDRELARAMAHEEMDPADFANRIRSLPRGEWIASLPSPTFGETGPYPFSLEPLPIPPGHPESESPLTEREEEQFTETLSSMHEDINDEHGVPAEPDTSTTSTPADGHEVLDIASDDLDVAIANVVRSLQLREGCREENGWVAVEAVDDELRRLFDDVDAEPPSYDALADIRERSRYLDTTVDIDADELRIRLTDAGEEVATPDTGGVQAAGGSAHDAALLQIEEELTALGFTVSILAQDGSEKPDARASHPDVSDRFAIEVETTTPENPAKVLTNLRKAQAAGDIPLFVVRPGNDETEWAERVDGILTPPVRTLQNGETRFYTTDSNLTFSGGATEEGGVTAVRPATDDENGTQNIWQRDGDEIVLRDASGTEHIRLESLEKLSKDRVPAIYSYDHAADEYVVYEHGEQHIYETKSAFEDDWIRIKKPFVPEDEFSTPEYSCDSYVIVILADEKSSVVYTDGTTKPLTTLFDHSTAHNESEGDSKNDDENSDRAETDYRAESAPGEDMPGEDSSEQISQTNGSELDHDADDFESFVDVYVTEEEEAELPKDDLYNAYRIWAIRHDKEVQSKAWFSRSLGEFVTYDTSRIRQNETRVNCYTGISLTAAGQQLIE</sequence>
<name>A0ABD5SZS8_9EURY</name>
<keyword evidence="3" id="KW-1185">Reference proteome</keyword>
<dbReference type="Proteomes" id="UP001596274">
    <property type="component" value="Unassembled WGS sequence"/>
</dbReference>